<evidence type="ECO:0000313" key="14">
    <source>
        <dbReference type="Proteomes" id="UP000076798"/>
    </source>
</evidence>
<dbReference type="Gene3D" id="2.30.29.220">
    <property type="entry name" value="Structure-specific recognition protein (SSRP1)"/>
    <property type="match status" value="1"/>
</dbReference>
<dbReference type="Gene3D" id="2.30.29.30">
    <property type="entry name" value="Pleckstrin-homology domain (PH domain)/Phosphotyrosine-binding domain (PTB)"/>
    <property type="match status" value="2"/>
</dbReference>
<evidence type="ECO:0000313" key="13">
    <source>
        <dbReference type="EMBL" id="KZT37816.1"/>
    </source>
</evidence>
<dbReference type="InterPro" id="IPR011993">
    <property type="entry name" value="PH-like_dom_sf"/>
</dbReference>
<dbReference type="PANTHER" id="PTHR45849:SF1">
    <property type="entry name" value="FACT COMPLEX SUBUNIT SSRP1"/>
    <property type="match status" value="1"/>
</dbReference>
<dbReference type="Proteomes" id="UP000076798">
    <property type="component" value="Unassembled WGS sequence"/>
</dbReference>
<feature type="compositionally biased region" description="Basic and acidic residues" evidence="11">
    <location>
        <begin position="488"/>
        <end position="497"/>
    </location>
</feature>
<evidence type="ECO:0000256" key="3">
    <source>
        <dbReference type="ARBA" id="ARBA00022705"/>
    </source>
</evidence>
<feature type="compositionally biased region" description="Basic residues" evidence="11">
    <location>
        <begin position="590"/>
        <end position="600"/>
    </location>
</feature>
<keyword evidence="6 10" id="KW-0804">Transcription</keyword>
<keyword evidence="4 10" id="KW-0227">DNA damage</keyword>
<comment type="subcellular location">
    <subcellularLocation>
        <location evidence="10">Nucleus</location>
    </subcellularLocation>
    <subcellularLocation>
        <location evidence="10">Chromosome</location>
    </subcellularLocation>
</comment>
<feature type="compositionally biased region" description="Basic and acidic residues" evidence="11">
    <location>
        <begin position="549"/>
        <end position="566"/>
    </location>
</feature>
<evidence type="ECO:0000256" key="5">
    <source>
        <dbReference type="ARBA" id="ARBA00023015"/>
    </source>
</evidence>
<dbReference type="SMART" id="SM01287">
    <property type="entry name" value="Rtt106"/>
    <property type="match status" value="1"/>
</dbReference>
<dbReference type="EMBL" id="KV428075">
    <property type="protein sequence ID" value="KZT37816.1"/>
    <property type="molecule type" value="Genomic_DNA"/>
</dbReference>
<dbReference type="GO" id="GO:0006260">
    <property type="term" value="P:DNA replication"/>
    <property type="evidence" value="ECO:0007669"/>
    <property type="project" value="UniProtKB-KW"/>
</dbReference>
<dbReference type="Pfam" id="PF08512">
    <property type="entry name" value="Rttp106-like_middle"/>
    <property type="match status" value="1"/>
</dbReference>
<dbReference type="InterPro" id="IPR038167">
    <property type="entry name" value="SSRP1_sf"/>
</dbReference>
<proteinExistence type="inferred from homology"/>
<dbReference type="InterPro" id="IPR013719">
    <property type="entry name" value="RTT106/SPT16-like_middle_dom"/>
</dbReference>
<dbReference type="GO" id="GO:0031491">
    <property type="term" value="F:nucleosome binding"/>
    <property type="evidence" value="ECO:0007669"/>
    <property type="project" value="TreeGrafter"/>
</dbReference>
<dbReference type="Gene3D" id="2.30.29.150">
    <property type="match status" value="1"/>
</dbReference>
<dbReference type="OrthoDB" id="498543at2759"/>
<feature type="region of interest" description="Disordered" evidence="11">
    <location>
        <begin position="468"/>
        <end position="667"/>
    </location>
</feature>
<feature type="compositionally biased region" description="Low complexity" evidence="11">
    <location>
        <begin position="509"/>
        <end position="521"/>
    </location>
</feature>
<evidence type="ECO:0000259" key="12">
    <source>
        <dbReference type="SMART" id="SM01287"/>
    </source>
</evidence>
<evidence type="ECO:0000256" key="8">
    <source>
        <dbReference type="ARBA" id="ARBA00023242"/>
    </source>
</evidence>
<dbReference type="FunFam" id="2.30.29.150:FF:000001">
    <property type="entry name" value="Fact complex subunit ssrp1"/>
    <property type="match status" value="1"/>
</dbReference>
<dbReference type="Pfam" id="PF03531">
    <property type="entry name" value="SSrecog"/>
    <property type="match status" value="1"/>
</dbReference>
<evidence type="ECO:0000256" key="7">
    <source>
        <dbReference type="ARBA" id="ARBA00023204"/>
    </source>
</evidence>
<feature type="compositionally biased region" description="Acidic residues" evidence="11">
    <location>
        <begin position="498"/>
        <end position="508"/>
    </location>
</feature>
<keyword evidence="7 10" id="KW-0234">DNA repair</keyword>
<organism evidence="13 14">
    <name type="scientific">Sistotremastrum suecicum HHB10207 ss-3</name>
    <dbReference type="NCBI Taxonomy" id="1314776"/>
    <lineage>
        <taxon>Eukaryota</taxon>
        <taxon>Fungi</taxon>
        <taxon>Dikarya</taxon>
        <taxon>Basidiomycota</taxon>
        <taxon>Agaricomycotina</taxon>
        <taxon>Agaricomycetes</taxon>
        <taxon>Sistotremastrales</taxon>
        <taxon>Sistotremastraceae</taxon>
        <taxon>Sistotremastrum</taxon>
    </lineage>
</organism>
<protein>
    <recommendedName>
        <fullName evidence="10">FACT complex subunit POB3</fullName>
    </recommendedName>
</protein>
<dbReference type="STRING" id="1314776.A0A166CU51"/>
<comment type="similarity">
    <text evidence="1 10">Belongs to the SSRP1 family.</text>
</comment>
<dbReference type="PANTHER" id="PTHR45849">
    <property type="entry name" value="FACT COMPLEX SUBUNIT SSRP1"/>
    <property type="match status" value="1"/>
</dbReference>
<dbReference type="Pfam" id="PF21103">
    <property type="entry name" value="PH1_SSRP1-like"/>
    <property type="match status" value="1"/>
</dbReference>
<keyword evidence="8 10" id="KW-0539">Nucleus</keyword>
<keyword evidence="5 10" id="KW-0805">Transcription regulation</keyword>
<evidence type="ECO:0000256" key="11">
    <source>
        <dbReference type="SAM" id="MobiDB-lite"/>
    </source>
</evidence>
<feature type="compositionally biased region" description="Basic and acidic residues" evidence="11">
    <location>
        <begin position="601"/>
        <end position="611"/>
    </location>
</feature>
<evidence type="ECO:0000256" key="1">
    <source>
        <dbReference type="ARBA" id="ARBA00010060"/>
    </source>
</evidence>
<evidence type="ECO:0000256" key="2">
    <source>
        <dbReference type="ARBA" id="ARBA00022454"/>
    </source>
</evidence>
<dbReference type="InterPro" id="IPR050454">
    <property type="entry name" value="RTT106/SSRP1_HistChap/FACT"/>
</dbReference>
<keyword evidence="3 10" id="KW-0235">DNA replication</keyword>
<sequence length="667" mass="73817">MTTATQFEGIYHGLSTDVGKMRFAPAGLGWMSTSNPENKLTIPAGDIKSSQWLRVARNYQLRLFLNAKKDEDDEGRRMTFDGFAREDHEKIIGLMKQHYDVGVETKEISVKGWNWGTTDFEGRDLTFLVSNKTLFEVPLTTVSNSNIAGKTEVSLEFATVTAQTPEEKKKAKFVDELLELRFYVPGTVVKEVNSDDSDKERDGDDDEESAAQQLHNLVKERASLSSQTSAGALLVSFEDILVTTPRGRYDIDMFATFMRLRGKTYDYKVMYDSIKRLFLLSKDELHVQFLISISPPIRQGQTRYGFLVMQFQKDLELAAEINMEEEDIQDKYGEKLKKSYDEAAFQVVSDIFRGLTGKKIIGQTKEDAHGIKCNLKANAGEMHLLEKNLIFVSKQPVLVEFSDVAQAVFSRVGTALGTSRTFDLTIATKSSGTDYTFTAINKEEHESMEAFLISKKLRVKNEMADDVMAGPGIEDDEDEEMQSVASSGEERPAPRVGEEDEDSSEDESFQASSSDAGSPTSDSDEDSDAKSAASGGSTRSPKAKTKKAPPKEKAKEKEKNDQEKSKPKPKAKPRPKSPMEVDGSDDERAKKAKPKPKPKPKAKEASEEGSSKPKAKPKPKPKAKDGMDVDEDGAGPSQAKPKPKPKPKAKPADGDGPPAKKPRMSDD</sequence>
<gene>
    <name evidence="13" type="ORF">SISSUDRAFT_1033820</name>
</gene>
<name>A0A166CU51_9AGAM</name>
<dbReference type="AlphaFoldDB" id="A0A166CU51"/>
<dbReference type="GO" id="GO:0042393">
    <property type="term" value="F:histone binding"/>
    <property type="evidence" value="ECO:0007669"/>
    <property type="project" value="TreeGrafter"/>
</dbReference>
<dbReference type="GO" id="GO:0003677">
    <property type="term" value="F:DNA binding"/>
    <property type="evidence" value="ECO:0007669"/>
    <property type="project" value="InterPro"/>
</dbReference>
<dbReference type="CDD" id="cd13231">
    <property type="entry name" value="PH2_SSRP1-like"/>
    <property type="match status" value="1"/>
</dbReference>
<dbReference type="InterPro" id="IPR048993">
    <property type="entry name" value="SSRP1-like_PH1"/>
</dbReference>
<evidence type="ECO:0000256" key="6">
    <source>
        <dbReference type="ARBA" id="ARBA00023163"/>
    </source>
</evidence>
<evidence type="ECO:0000256" key="10">
    <source>
        <dbReference type="RuleBase" id="RU364013"/>
    </source>
</evidence>
<keyword evidence="14" id="KW-1185">Reference proteome</keyword>
<dbReference type="PRINTS" id="PR00887">
    <property type="entry name" value="SSRCOGNITION"/>
</dbReference>
<dbReference type="InterPro" id="IPR024954">
    <property type="entry name" value="SSRP1_DD"/>
</dbReference>
<dbReference type="CDD" id="cd13230">
    <property type="entry name" value="PH1_SSRP1-like"/>
    <property type="match status" value="1"/>
</dbReference>
<dbReference type="InterPro" id="IPR000969">
    <property type="entry name" value="SSRP1/POB3"/>
</dbReference>
<evidence type="ECO:0000256" key="4">
    <source>
        <dbReference type="ARBA" id="ARBA00022763"/>
    </source>
</evidence>
<reference evidence="13 14" key="1">
    <citation type="journal article" date="2016" name="Mol. Biol. Evol.">
        <title>Comparative Genomics of Early-Diverging Mushroom-Forming Fungi Provides Insights into the Origins of Lignocellulose Decay Capabilities.</title>
        <authorList>
            <person name="Nagy L.G."/>
            <person name="Riley R."/>
            <person name="Tritt A."/>
            <person name="Adam C."/>
            <person name="Daum C."/>
            <person name="Floudas D."/>
            <person name="Sun H."/>
            <person name="Yadav J.S."/>
            <person name="Pangilinan J."/>
            <person name="Larsson K.H."/>
            <person name="Matsuura K."/>
            <person name="Barry K."/>
            <person name="Labutti K."/>
            <person name="Kuo R."/>
            <person name="Ohm R.A."/>
            <person name="Bhattacharya S.S."/>
            <person name="Shirouzu T."/>
            <person name="Yoshinaga Y."/>
            <person name="Martin F.M."/>
            <person name="Grigoriev I.V."/>
            <person name="Hibbett D.S."/>
        </authorList>
    </citation>
    <scope>NUCLEOTIDE SEQUENCE [LARGE SCALE GENOMIC DNA]</scope>
    <source>
        <strain evidence="13 14">HHB10207 ss-3</strain>
    </source>
</reference>
<feature type="domain" description="Histone chaperone RTT106/FACT complex subunit SPT16-like middle" evidence="12">
    <location>
        <begin position="368"/>
        <end position="462"/>
    </location>
</feature>
<dbReference type="SUPFAM" id="SSF50729">
    <property type="entry name" value="PH domain-like"/>
    <property type="match status" value="1"/>
</dbReference>
<dbReference type="GO" id="GO:0035101">
    <property type="term" value="C:FACT complex"/>
    <property type="evidence" value="ECO:0007669"/>
    <property type="project" value="TreeGrafter"/>
</dbReference>
<evidence type="ECO:0000256" key="9">
    <source>
        <dbReference type="ARBA" id="ARBA00025370"/>
    </source>
</evidence>
<dbReference type="Pfam" id="PF17292">
    <property type="entry name" value="POB3_N"/>
    <property type="match status" value="1"/>
</dbReference>
<dbReference type="InterPro" id="IPR035417">
    <property type="entry name" value="SSRP1/POB3_N"/>
</dbReference>
<keyword evidence="2 10" id="KW-0158">Chromosome</keyword>
<comment type="function">
    <text evidence="9 10">Component of the FACT complex, a general chromatin factor that acts to reorganize nucleosomes. The FACT complex is involved in multiple processes that require DNA as a template such as mRNA elongation, DNA replication and DNA repair. During transcription elongation the FACT complex acts as a histone chaperone that both destabilizes and restores nucleosomal structure. It facilitates the passage of RNA polymerase II and transcription by promoting the dissociation of one histone H2A-H2B dimer from the nucleosome, then subsequently promotes the reestablishment of the nucleosome following the passage of RNA polymerase II.</text>
</comment>
<dbReference type="GO" id="GO:0006281">
    <property type="term" value="P:DNA repair"/>
    <property type="evidence" value="ECO:0007669"/>
    <property type="project" value="UniProtKB-KW"/>
</dbReference>
<accession>A0A166CU51</accession>